<organism evidence="1 2">
    <name type="scientific">Candidatus Methanomarinus sp</name>
    <dbReference type="NCBI Taxonomy" id="3386244"/>
    <lineage>
        <taxon>Archaea</taxon>
        <taxon>Methanobacteriati</taxon>
        <taxon>Methanobacteriota</taxon>
        <taxon>Stenosarchaea group</taxon>
        <taxon>Methanomicrobia</taxon>
        <taxon>Methanosarcinales</taxon>
        <taxon>ANME-2 cluster</taxon>
        <taxon>Candidatus Methanocomedenaceae</taxon>
        <taxon>Candidatus Methanomarinus</taxon>
    </lineage>
</organism>
<gene>
    <name evidence="1" type="ORF">C5S46_03340</name>
</gene>
<evidence type="ECO:0000313" key="2">
    <source>
        <dbReference type="Proteomes" id="UP000315423"/>
    </source>
</evidence>
<protein>
    <submittedName>
        <fullName evidence="1">Thymidylate synthase</fullName>
    </submittedName>
</protein>
<evidence type="ECO:0000313" key="1">
    <source>
        <dbReference type="EMBL" id="TKY91918.1"/>
    </source>
</evidence>
<dbReference type="Proteomes" id="UP000315423">
    <property type="component" value="Unassembled WGS sequence"/>
</dbReference>
<name>A0AC61SBH7_9EURY</name>
<accession>A0AC61SBH7</accession>
<reference evidence="1" key="1">
    <citation type="submission" date="2018-09" db="EMBL/GenBank/DDBJ databases">
        <title>A genomic encyclopedia of anaerobic methanotrophic archaea.</title>
        <authorList>
            <person name="Skennerton C.T."/>
            <person name="Chadwick G.L."/>
            <person name="Laso-Perez R."/>
            <person name="Leu A.O."/>
            <person name="Speth D.R."/>
            <person name="Yu H."/>
            <person name="Morgan-Lang C."/>
            <person name="Hatzenpichler R."/>
            <person name="Goudeau D."/>
            <person name="Malmstrom R."/>
            <person name="Woyke T."/>
            <person name="Hallam S."/>
            <person name="Tyson G.W."/>
            <person name="Wegener G."/>
            <person name="Boetius A."/>
            <person name="Orphan V.J."/>
        </authorList>
    </citation>
    <scope>NUCLEOTIDE SEQUENCE</scope>
    <source>
        <strain evidence="1">CONS3730D10UFb2</strain>
    </source>
</reference>
<proteinExistence type="predicted"/>
<comment type="caution">
    <text evidence="1">The sequence shown here is derived from an EMBL/GenBank/DDBJ whole genome shotgun (WGS) entry which is preliminary data.</text>
</comment>
<sequence length="245" mass="27283">MKICILYSGEFGKKVVGNLINPGSFCIACGDLCDKCRSDRISFAGMVYEIHELPSDLPEFIEDPSDMFPEIKQCDLIIVLGIHPDLLAYIPALASSINARAVIVPVEEPGWAPPGLQKQIQDKLESISIECEFPKPFCSLTLTGKPVIDKFVNFGFGKPKLRILLSEDGNLFTRVEVLRDAPCGSTWFVARKLKWSNTADYKETVSNAHHSYPCTASMDRDVQLEDTILHKAGYIIREAVEKGSW</sequence>
<dbReference type="EMBL" id="QYBA01000105">
    <property type="protein sequence ID" value="TKY91918.1"/>
    <property type="molecule type" value="Genomic_DNA"/>
</dbReference>